<dbReference type="RefSeq" id="WP_124873724.1">
    <property type="nucleotide sequence ID" value="NZ_CP034184.1"/>
</dbReference>
<feature type="transmembrane region" description="Helical" evidence="9">
    <location>
        <begin position="63"/>
        <end position="83"/>
    </location>
</feature>
<accession>A0A3G8YG40</accession>
<dbReference type="EMBL" id="CP034184">
    <property type="protein sequence ID" value="AZI44258.1"/>
    <property type="molecule type" value="Genomic_DNA"/>
</dbReference>
<dbReference type="NCBIfam" id="TIGR00680">
    <property type="entry name" value="kdpA"/>
    <property type="match status" value="1"/>
</dbReference>
<evidence type="ECO:0000256" key="7">
    <source>
        <dbReference type="ARBA" id="ARBA00023065"/>
    </source>
</evidence>
<feature type="transmembrane region" description="Helical" evidence="9">
    <location>
        <begin position="536"/>
        <end position="556"/>
    </location>
</feature>
<dbReference type="GO" id="GO:0005886">
    <property type="term" value="C:plasma membrane"/>
    <property type="evidence" value="ECO:0007669"/>
    <property type="project" value="UniProtKB-SubCell"/>
</dbReference>
<feature type="transmembrane region" description="Helical" evidence="9">
    <location>
        <begin position="387"/>
        <end position="411"/>
    </location>
</feature>
<keyword evidence="4 9" id="KW-0812">Transmembrane</keyword>
<reference evidence="10 11" key="1">
    <citation type="submission" date="2018-11" db="EMBL/GenBank/DDBJ databases">
        <title>Deinococcus shelandsis sp. nov., isolated from South Shetland Islands soil of Antarctica.</title>
        <authorList>
            <person name="Tian J."/>
        </authorList>
    </citation>
    <scope>NUCLEOTIDE SEQUENCE [LARGE SCALE GENOMIC DNA]</scope>
    <source>
        <strain evidence="10 11">S14-83T</strain>
    </source>
</reference>
<evidence type="ECO:0000313" key="11">
    <source>
        <dbReference type="Proteomes" id="UP000276417"/>
    </source>
</evidence>
<evidence type="ECO:0000256" key="6">
    <source>
        <dbReference type="ARBA" id="ARBA00022989"/>
    </source>
</evidence>
<evidence type="ECO:0000256" key="5">
    <source>
        <dbReference type="ARBA" id="ARBA00022958"/>
    </source>
</evidence>
<evidence type="ECO:0000256" key="8">
    <source>
        <dbReference type="ARBA" id="ARBA00023136"/>
    </source>
</evidence>
<dbReference type="OrthoDB" id="9763796at2"/>
<keyword evidence="1 9" id="KW-0813">Transport</keyword>
<feature type="transmembrane region" description="Helical" evidence="9">
    <location>
        <begin position="505"/>
        <end position="524"/>
    </location>
</feature>
<keyword evidence="5 9" id="KW-0630">Potassium</keyword>
<dbReference type="AlphaFoldDB" id="A0A3G8YG40"/>
<dbReference type="PANTHER" id="PTHR30607">
    <property type="entry name" value="POTASSIUM-TRANSPORTING ATPASE A CHAIN"/>
    <property type="match status" value="1"/>
</dbReference>
<feature type="transmembrane region" description="Helical" evidence="9">
    <location>
        <begin position="431"/>
        <end position="453"/>
    </location>
</feature>
<feature type="transmembrane region" description="Helical" evidence="9">
    <location>
        <begin position="133"/>
        <end position="154"/>
    </location>
</feature>
<comment type="function">
    <text evidence="9">Part of the high-affinity ATP-driven potassium transport (or Kdp) system, which catalyzes the hydrolysis of ATP coupled with the electrogenic transport of potassium into the cytoplasm. This subunit binds the extracellular potassium ions and delivers the ions to the membrane domain of KdpB through an intramembrane tunnel.</text>
</comment>
<keyword evidence="3 9" id="KW-0633">Potassium transport</keyword>
<comment type="subcellular location">
    <subcellularLocation>
        <location evidence="9">Cell membrane</location>
        <topology evidence="9">Multi-pass membrane protein</topology>
    </subcellularLocation>
</comment>
<dbReference type="Proteomes" id="UP000276417">
    <property type="component" value="Chromosome 2"/>
</dbReference>
<feature type="transmembrane region" description="Helical" evidence="9">
    <location>
        <begin position="270"/>
        <end position="291"/>
    </location>
</feature>
<keyword evidence="8 9" id="KW-0472">Membrane</keyword>
<dbReference type="GO" id="GO:0008556">
    <property type="term" value="F:P-type potassium transmembrane transporter activity"/>
    <property type="evidence" value="ECO:0007669"/>
    <property type="project" value="InterPro"/>
</dbReference>
<keyword evidence="11" id="KW-1185">Reference proteome</keyword>
<keyword evidence="7 9" id="KW-0406">Ion transport</keyword>
<dbReference type="InterPro" id="IPR004623">
    <property type="entry name" value="KdpA"/>
</dbReference>
<proteinExistence type="inferred from homology"/>
<comment type="similarity">
    <text evidence="9">Belongs to the KdpA family.</text>
</comment>
<feature type="transmembrane region" description="Helical" evidence="9">
    <location>
        <begin position="298"/>
        <end position="318"/>
    </location>
</feature>
<dbReference type="PIRSF" id="PIRSF001294">
    <property type="entry name" value="K_ATPaseA"/>
    <property type="match status" value="1"/>
</dbReference>
<feature type="transmembrane region" description="Helical" evidence="9">
    <location>
        <begin position="175"/>
        <end position="194"/>
    </location>
</feature>
<dbReference type="HAMAP" id="MF_00275">
    <property type="entry name" value="KdpA"/>
    <property type="match status" value="1"/>
</dbReference>
<dbReference type="GO" id="GO:0030955">
    <property type="term" value="F:potassium ion binding"/>
    <property type="evidence" value="ECO:0007669"/>
    <property type="project" value="UniProtKB-UniRule"/>
</dbReference>
<evidence type="ECO:0000256" key="1">
    <source>
        <dbReference type="ARBA" id="ARBA00022448"/>
    </source>
</evidence>
<sequence length="600" mass="63932">MDIFLTFVLVFLLAWPMGLYISRFMRGERTFLDFLNPIEGAFYRLMGVRLNKQGQAQGMDWRGYARAMLFSNLVVGLVAYLIYTLQAGLPLNPDKIANMPWYLALNTAASFITNTNWQNYSGQSQLSYLSQTVGITALQFMTPAAGGAVMFALLRGLMGGDKNQPGNLGNYYVDITRITTRLLVPLCFISALLLTSQGVPSTFSGAKTAQLVQSQTITVDNKAQTITTQTIPVGPVAAMVAIKQLGTNGGGWYGPNSTVPLENPTPLSNLIETISLILIPVALVFALGTFLRRPRFGVMVLGVMSLLSAVLTFSVIMAERAPNTALAGLAASGPNLEGKEVRLGADATALWSSLTTSTSNGSVNGMHDSFTPLGGIVPQINMFLNDIYGGIGVGFLNMFVFVVLTVFIAGLMVGRTPELFGRKIEVREMKIAALVILLQPLLILGLTAISLSVPSITANLNPGFHGLSEVLYAFNSMYANNGSAFAGLGTGNSVWYNVSGACELILARFLPIFGPLAIAGLLSVKKVAPETSGTLRVDTPIFATTLLTVMLLLQLLNFGPALVLGGVSEQLVGQAAARKPTASSPVLPNDLQAQLSRGTK</sequence>
<keyword evidence="2 9" id="KW-1003">Cell membrane</keyword>
<keyword evidence="10" id="KW-0378">Hydrolase</keyword>
<evidence type="ECO:0000256" key="2">
    <source>
        <dbReference type="ARBA" id="ARBA00022475"/>
    </source>
</evidence>
<organism evidence="10 11">
    <name type="scientific">Deinococcus psychrotolerans</name>
    <dbReference type="NCBI Taxonomy" id="2489213"/>
    <lineage>
        <taxon>Bacteria</taxon>
        <taxon>Thermotogati</taxon>
        <taxon>Deinococcota</taxon>
        <taxon>Deinococci</taxon>
        <taxon>Deinococcales</taxon>
        <taxon>Deinococcaceae</taxon>
        <taxon>Deinococcus</taxon>
    </lineage>
</organism>
<comment type="subunit">
    <text evidence="9">The system is composed of three essential subunits: KdpA, KdpB and KdpC.</text>
</comment>
<feature type="transmembrane region" description="Helical" evidence="9">
    <location>
        <begin position="6"/>
        <end position="22"/>
    </location>
</feature>
<dbReference type="GO" id="GO:0016787">
    <property type="term" value="F:hydrolase activity"/>
    <property type="evidence" value="ECO:0007669"/>
    <property type="project" value="UniProtKB-KW"/>
</dbReference>
<dbReference type="PANTHER" id="PTHR30607:SF2">
    <property type="entry name" value="POTASSIUM-TRANSPORTING ATPASE POTASSIUM-BINDING SUBUNIT"/>
    <property type="match status" value="1"/>
</dbReference>
<dbReference type="Pfam" id="PF03814">
    <property type="entry name" value="KdpA"/>
    <property type="match status" value="1"/>
</dbReference>
<evidence type="ECO:0000256" key="4">
    <source>
        <dbReference type="ARBA" id="ARBA00022692"/>
    </source>
</evidence>
<evidence type="ECO:0000313" key="10">
    <source>
        <dbReference type="EMBL" id="AZI44258.1"/>
    </source>
</evidence>
<keyword evidence="6 9" id="KW-1133">Transmembrane helix</keyword>
<evidence type="ECO:0000256" key="9">
    <source>
        <dbReference type="HAMAP-Rule" id="MF_00275"/>
    </source>
</evidence>
<protein>
    <recommendedName>
        <fullName evidence="9">Potassium-transporting ATPase potassium-binding subunit</fullName>
    </recommendedName>
    <alternativeName>
        <fullName evidence="9">ATP phosphohydrolase [potassium-transporting] A chain</fullName>
    </alternativeName>
    <alternativeName>
        <fullName evidence="9">Potassium-binding and translocating subunit A</fullName>
    </alternativeName>
    <alternativeName>
        <fullName evidence="9">Potassium-translocating ATPase A chain</fullName>
    </alternativeName>
</protein>
<gene>
    <name evidence="9 10" type="primary">kdpA</name>
    <name evidence="10" type="ORF">EHF33_15315</name>
</gene>
<dbReference type="KEGG" id="dph:EHF33_15315"/>
<evidence type="ECO:0000256" key="3">
    <source>
        <dbReference type="ARBA" id="ARBA00022538"/>
    </source>
</evidence>
<name>A0A3G8YG40_9DEIO</name>